<dbReference type="Proteomes" id="UP000033188">
    <property type="component" value="Chromosome 2"/>
</dbReference>
<dbReference type="RefSeq" id="XP_012767656.1">
    <property type="nucleotide sequence ID" value="XM_012912202.1"/>
</dbReference>
<dbReference type="STRING" id="5866.A0A061DCC5"/>
<dbReference type="OMA" id="SAFKMDL"/>
<sequence>MGHAGGGSDGLSSGNLEDYSHGLQQSGIYWETGHRTYVPFWWRWVQKFTPKLIDDQLRAIIGHAQPVAYEPFVFYGNSAYFRSYVGDPDVSTVHALRRRTNYCFLPTGGKSLAVLESELQKRGDAHHELREKVFHEVLRSAKALDMSK</sequence>
<dbReference type="AlphaFoldDB" id="A0A061DCC5"/>
<proteinExistence type="predicted"/>
<evidence type="ECO:0000313" key="1">
    <source>
        <dbReference type="EMBL" id="CDR95470.1"/>
    </source>
</evidence>
<gene>
    <name evidence="1" type="ORF">BBBOND_0206280</name>
</gene>
<organism evidence="1 2">
    <name type="scientific">Babesia bigemina</name>
    <dbReference type="NCBI Taxonomy" id="5866"/>
    <lineage>
        <taxon>Eukaryota</taxon>
        <taxon>Sar</taxon>
        <taxon>Alveolata</taxon>
        <taxon>Apicomplexa</taxon>
        <taxon>Aconoidasida</taxon>
        <taxon>Piroplasmida</taxon>
        <taxon>Babesiidae</taxon>
        <taxon>Babesia</taxon>
    </lineage>
</organism>
<accession>A0A061DCC5</accession>
<dbReference type="EMBL" id="LK391708">
    <property type="protein sequence ID" value="CDR95470.1"/>
    <property type="molecule type" value="Genomic_DNA"/>
</dbReference>
<protein>
    <submittedName>
        <fullName evidence="1">Uncharacterized protein</fullName>
    </submittedName>
</protein>
<reference evidence="2" key="1">
    <citation type="submission" date="2014-06" db="EMBL/GenBank/DDBJ databases">
        <authorList>
            <person name="Aslett M."/>
            <person name="De Silva N."/>
        </authorList>
    </citation>
    <scope>NUCLEOTIDE SEQUENCE [LARGE SCALE GENOMIC DNA]</scope>
    <source>
        <strain evidence="2">Bond</strain>
    </source>
</reference>
<dbReference type="KEGG" id="bbig:BBBOND_0206280"/>
<keyword evidence="2" id="KW-1185">Reference proteome</keyword>
<dbReference type="OrthoDB" id="363546at2759"/>
<dbReference type="GeneID" id="24564011"/>
<evidence type="ECO:0000313" key="2">
    <source>
        <dbReference type="Proteomes" id="UP000033188"/>
    </source>
</evidence>
<dbReference type="VEuPathDB" id="PiroplasmaDB:BBBOND_0206280"/>
<name>A0A061DCC5_BABBI</name>